<dbReference type="EMBL" id="BAABUK010000005">
    <property type="protein sequence ID" value="GAA5809394.1"/>
    <property type="molecule type" value="Genomic_DNA"/>
</dbReference>
<evidence type="ECO:0000313" key="2">
    <source>
        <dbReference type="EMBL" id="GAA5809394.1"/>
    </source>
</evidence>
<accession>A0ABP9YRC0</accession>
<proteinExistence type="predicted"/>
<gene>
    <name evidence="2" type="ORF">MFLAVUS_002802</name>
</gene>
<protein>
    <submittedName>
        <fullName evidence="2">Uncharacterized protein</fullName>
    </submittedName>
</protein>
<keyword evidence="3" id="KW-1185">Reference proteome</keyword>
<evidence type="ECO:0000313" key="3">
    <source>
        <dbReference type="Proteomes" id="UP001473302"/>
    </source>
</evidence>
<feature type="region of interest" description="Disordered" evidence="1">
    <location>
        <begin position="1"/>
        <end position="30"/>
    </location>
</feature>
<name>A0ABP9YRC0_9FUNG</name>
<sequence length="192" mass="21242">MATFPTWINKSKKNNNSTASNANASLSPRQVANKAYSLAIKKLDKDDKRRRPQYSVRERLLLSNTMNKAEDVLNKRTTRLNRRVLSFESDEDVIPSPLDHPPPAPVQEQMIVTPPPQPMAHIKNESPIITAPSPSPSPSSSFTPEQQMVVSIAVVAAAAYSSLSASQKNSFFSHDFCRPIMIPCHSMNSISI</sequence>
<feature type="compositionally biased region" description="Low complexity" evidence="1">
    <location>
        <begin position="14"/>
        <end position="25"/>
    </location>
</feature>
<dbReference type="Proteomes" id="UP001473302">
    <property type="component" value="Unassembled WGS sequence"/>
</dbReference>
<reference evidence="2 3" key="1">
    <citation type="submission" date="2024-04" db="EMBL/GenBank/DDBJ databases">
        <title>genome sequences of Mucor flavus KT1a and Helicostylum pulchrum KT1b strains isolated from the surface of a dry-aged beef.</title>
        <authorList>
            <person name="Toyotome T."/>
            <person name="Hosono M."/>
            <person name="Torimaru M."/>
            <person name="Fukuda K."/>
            <person name="Mikami N."/>
        </authorList>
    </citation>
    <scope>NUCLEOTIDE SEQUENCE [LARGE SCALE GENOMIC DNA]</scope>
    <source>
        <strain evidence="2 3">KT1a</strain>
    </source>
</reference>
<organism evidence="2 3">
    <name type="scientific">Mucor flavus</name>
    <dbReference type="NCBI Taxonomy" id="439312"/>
    <lineage>
        <taxon>Eukaryota</taxon>
        <taxon>Fungi</taxon>
        <taxon>Fungi incertae sedis</taxon>
        <taxon>Mucoromycota</taxon>
        <taxon>Mucoromycotina</taxon>
        <taxon>Mucoromycetes</taxon>
        <taxon>Mucorales</taxon>
        <taxon>Mucorineae</taxon>
        <taxon>Mucoraceae</taxon>
        <taxon>Mucor</taxon>
    </lineage>
</organism>
<evidence type="ECO:0000256" key="1">
    <source>
        <dbReference type="SAM" id="MobiDB-lite"/>
    </source>
</evidence>
<comment type="caution">
    <text evidence="2">The sequence shown here is derived from an EMBL/GenBank/DDBJ whole genome shotgun (WGS) entry which is preliminary data.</text>
</comment>